<evidence type="ECO:0000256" key="2">
    <source>
        <dbReference type="ARBA" id="ARBA00022898"/>
    </source>
</evidence>
<dbReference type="InterPro" id="IPR009006">
    <property type="entry name" value="Ala_racemase/Decarboxylase_C"/>
</dbReference>
<comment type="cofactor">
    <cofactor evidence="1">
        <name>pyridoxal 5'-phosphate</name>
        <dbReference type="ChEBI" id="CHEBI:597326"/>
    </cofactor>
</comment>
<protein>
    <submittedName>
        <fullName evidence="4">Y4yA family PLP-dependent enzyme</fullName>
    </submittedName>
</protein>
<dbReference type="RefSeq" id="WP_232840002.1">
    <property type="nucleotide sequence ID" value="NZ_JBFAKC010000013.1"/>
</dbReference>
<reference evidence="4 5" key="1">
    <citation type="submission" date="2024-06" db="EMBL/GenBank/DDBJ databases">
        <title>The Natural Products Discovery Center: Release of the First 8490 Sequenced Strains for Exploring Actinobacteria Biosynthetic Diversity.</title>
        <authorList>
            <person name="Kalkreuter E."/>
            <person name="Kautsar S.A."/>
            <person name="Yang D."/>
            <person name="Bader C.D."/>
            <person name="Teijaro C.N."/>
            <person name="Fluegel L."/>
            <person name="Davis C.M."/>
            <person name="Simpson J.R."/>
            <person name="Lauterbach L."/>
            <person name="Steele A.D."/>
            <person name="Gui C."/>
            <person name="Meng S."/>
            <person name="Li G."/>
            <person name="Viehrig K."/>
            <person name="Ye F."/>
            <person name="Su P."/>
            <person name="Kiefer A.F."/>
            <person name="Nichols A."/>
            <person name="Cepeda A.J."/>
            <person name="Yan W."/>
            <person name="Fan B."/>
            <person name="Jiang Y."/>
            <person name="Adhikari A."/>
            <person name="Zheng C.-J."/>
            <person name="Schuster L."/>
            <person name="Cowan T.M."/>
            <person name="Smanski M.J."/>
            <person name="Chevrette M.G."/>
            <person name="De Carvalho L.P.S."/>
            <person name="Shen B."/>
        </authorList>
    </citation>
    <scope>NUCLEOTIDE SEQUENCE [LARGE SCALE GENOMIC DNA]</scope>
    <source>
        <strain evidence="4 5">NPDC050403</strain>
    </source>
</reference>
<accession>A0ABV3G091</accession>
<dbReference type="Gene3D" id="3.20.20.10">
    <property type="entry name" value="Alanine racemase"/>
    <property type="match status" value="1"/>
</dbReference>
<evidence type="ECO:0000313" key="5">
    <source>
        <dbReference type="Proteomes" id="UP001551695"/>
    </source>
</evidence>
<name>A0ABV3G091_9NOCA</name>
<dbReference type="InterPro" id="IPR029066">
    <property type="entry name" value="PLP-binding_barrel"/>
</dbReference>
<dbReference type="PANTHER" id="PTHR43727:SF2">
    <property type="entry name" value="GROUP IV DECARBOXYLASE"/>
    <property type="match status" value="1"/>
</dbReference>
<dbReference type="InterPro" id="IPR022644">
    <property type="entry name" value="De-COase2_N"/>
</dbReference>
<dbReference type="EMBL" id="JBFAKC010000013">
    <property type="protein sequence ID" value="MEV0711003.1"/>
    <property type="molecule type" value="Genomic_DNA"/>
</dbReference>
<dbReference type="Gene3D" id="2.40.37.10">
    <property type="entry name" value="Lyase, Ornithine Decarboxylase, Chain A, domain 1"/>
    <property type="match status" value="1"/>
</dbReference>
<evidence type="ECO:0000256" key="1">
    <source>
        <dbReference type="ARBA" id="ARBA00001933"/>
    </source>
</evidence>
<dbReference type="PANTHER" id="PTHR43727">
    <property type="entry name" value="DIAMINOPIMELATE DECARBOXYLASE"/>
    <property type="match status" value="1"/>
</dbReference>
<proteinExistence type="predicted"/>
<keyword evidence="2" id="KW-0663">Pyridoxal phosphate</keyword>
<feature type="domain" description="Orn/DAP/Arg decarboxylase 2 N-terminal" evidence="3">
    <location>
        <begin position="65"/>
        <end position="250"/>
    </location>
</feature>
<keyword evidence="5" id="KW-1185">Reference proteome</keyword>
<comment type="caution">
    <text evidence="4">The sequence shown here is derived from an EMBL/GenBank/DDBJ whole genome shotgun (WGS) entry which is preliminary data.</text>
</comment>
<sequence>MEVTQAAHPLPAREPEWVRRVYADPAALGDIADAVGGGPFHVLHPDQFTVNLAGFVDAMVTAGVDGKVYFGKKANKAACWPRACAGANAGVDVASAPELVHALANGVRGEDLVVTGPAKTDDLLWLAARHRGLIAVDALDELDRLVAIADAADPVRILLRVLPASNPHSRFGFDDAELALALDRCVEHRARITMEGFSFHLTGYAVAPRAWQASDVIDRCLAARARGLAATSVSIGGGFAVDYVGETAWQEFLRDYRDDWFHTGKKFSGFYPYHADPAGGEMLSAILASSVASQHADLAAKFAQTETRLLIEPGRAMLDGCGFTVFPVLGYKQREEYGFITASGLSLSLSEQWFASEYLPDPFLWPQRGTGVPTNACVGGSSCLESDMLSWRKIRFDRVPRRGDLLIYPNTAGYQMDSNESEFHQLELPPKIVVTTASDRIGWRWESARRGGM</sequence>
<dbReference type="SUPFAM" id="SSF50621">
    <property type="entry name" value="Alanine racemase C-terminal domain-like"/>
    <property type="match status" value="1"/>
</dbReference>
<evidence type="ECO:0000259" key="3">
    <source>
        <dbReference type="Pfam" id="PF02784"/>
    </source>
</evidence>
<dbReference type="Proteomes" id="UP001551695">
    <property type="component" value="Unassembled WGS sequence"/>
</dbReference>
<dbReference type="SUPFAM" id="SSF51419">
    <property type="entry name" value="PLP-binding barrel"/>
    <property type="match status" value="1"/>
</dbReference>
<organism evidence="4 5">
    <name type="scientific">Nocardia aurea</name>
    <dbReference type="NCBI Taxonomy" id="2144174"/>
    <lineage>
        <taxon>Bacteria</taxon>
        <taxon>Bacillati</taxon>
        <taxon>Actinomycetota</taxon>
        <taxon>Actinomycetes</taxon>
        <taxon>Mycobacteriales</taxon>
        <taxon>Nocardiaceae</taxon>
        <taxon>Nocardia</taxon>
    </lineage>
</organism>
<gene>
    <name evidence="4" type="ORF">AB0I48_25900</name>
</gene>
<evidence type="ECO:0000313" key="4">
    <source>
        <dbReference type="EMBL" id="MEV0711003.1"/>
    </source>
</evidence>
<dbReference type="Pfam" id="PF02784">
    <property type="entry name" value="Orn_Arg_deC_N"/>
    <property type="match status" value="1"/>
</dbReference>